<dbReference type="AlphaFoldDB" id="A0AA40LIL9"/>
<reference evidence="2" key="1">
    <citation type="submission" date="2023-06" db="EMBL/GenBank/DDBJ databases">
        <title>Reference genome for the Northern bat (Eptesicus nilssonii), a most northern bat species.</title>
        <authorList>
            <person name="Laine V.N."/>
            <person name="Pulliainen A.T."/>
            <person name="Lilley T.M."/>
        </authorList>
    </citation>
    <scope>NUCLEOTIDE SEQUENCE</scope>
    <source>
        <strain evidence="2">BLF_Eptnil</strain>
        <tissue evidence="2">Kidney</tissue>
    </source>
</reference>
<gene>
    <name evidence="2" type="ORF">QTO34_006607</name>
</gene>
<accession>A0AA40LIL9</accession>
<evidence type="ECO:0000313" key="2">
    <source>
        <dbReference type="EMBL" id="KAK1333073.1"/>
    </source>
</evidence>
<proteinExistence type="predicted"/>
<feature type="compositionally biased region" description="Basic and acidic residues" evidence="1">
    <location>
        <begin position="112"/>
        <end position="123"/>
    </location>
</feature>
<keyword evidence="3" id="KW-1185">Reference proteome</keyword>
<feature type="compositionally biased region" description="Polar residues" evidence="1">
    <location>
        <begin position="53"/>
        <end position="75"/>
    </location>
</feature>
<comment type="caution">
    <text evidence="2">The sequence shown here is derived from an EMBL/GenBank/DDBJ whole genome shotgun (WGS) entry which is preliminary data.</text>
</comment>
<name>A0AA40LIL9_CNENI</name>
<dbReference type="Pfam" id="PF15667">
    <property type="entry name" value="CMIP6"/>
    <property type="match status" value="1"/>
</dbReference>
<protein>
    <submittedName>
        <fullName evidence="2">Uncharacterized protein</fullName>
    </submittedName>
</protein>
<dbReference type="Proteomes" id="UP001177744">
    <property type="component" value="Unassembled WGS sequence"/>
</dbReference>
<dbReference type="InterPro" id="IPR031365">
    <property type="entry name" value="CMIP6"/>
</dbReference>
<evidence type="ECO:0000256" key="1">
    <source>
        <dbReference type="SAM" id="MobiDB-lite"/>
    </source>
</evidence>
<feature type="region of interest" description="Disordered" evidence="1">
    <location>
        <begin position="1"/>
        <end position="123"/>
    </location>
</feature>
<sequence>MRGKRHGVFMQMEIKPGSRPRAPGGTEAVLNAPGSCSSEQSKKPEKGNAAESKMTSPGLGQQKSSGLLETKTPLSETDVREAAKACPTSPVRRKSAADALIARHNPSNPPVKRQDKAPSSDKDITLGTRSCFCPSQPDFGTGLGYVVRQDLRRICLRGSVILLGVSSCSGTALLFQTQCLIRSAPQLPIAEHRRTGQGKRRERVEERGGGGERERDRSINCCQLYPKKVKITFSDEEEGKKAKLHTILIEVVEKLRDVNYKKYVAYAFESTLHILVVVIKKNERRAAGLLTQTRCCIADEIFLALPSRIPPLRI</sequence>
<dbReference type="EMBL" id="JAULJE010000017">
    <property type="protein sequence ID" value="KAK1333073.1"/>
    <property type="molecule type" value="Genomic_DNA"/>
</dbReference>
<evidence type="ECO:0000313" key="3">
    <source>
        <dbReference type="Proteomes" id="UP001177744"/>
    </source>
</evidence>
<feature type="region of interest" description="Disordered" evidence="1">
    <location>
        <begin position="191"/>
        <end position="215"/>
    </location>
</feature>
<dbReference type="PANTHER" id="PTHR35087">
    <property type="entry name" value="SIMILAR TO HYPOTHETICAL PROTEIN FLJ40298"/>
    <property type="match status" value="1"/>
</dbReference>
<feature type="compositionally biased region" description="Basic and acidic residues" evidence="1">
    <location>
        <begin position="202"/>
        <end position="215"/>
    </location>
</feature>
<dbReference type="PANTHER" id="PTHR35087:SF1">
    <property type="entry name" value="RIKEN CDNA 4930505A04 GENE"/>
    <property type="match status" value="1"/>
</dbReference>
<organism evidence="2 3">
    <name type="scientific">Cnephaeus nilssonii</name>
    <name type="common">Northern bat</name>
    <name type="synonym">Eptesicus nilssonii</name>
    <dbReference type="NCBI Taxonomy" id="3371016"/>
    <lineage>
        <taxon>Eukaryota</taxon>
        <taxon>Metazoa</taxon>
        <taxon>Chordata</taxon>
        <taxon>Craniata</taxon>
        <taxon>Vertebrata</taxon>
        <taxon>Euteleostomi</taxon>
        <taxon>Mammalia</taxon>
        <taxon>Eutheria</taxon>
        <taxon>Laurasiatheria</taxon>
        <taxon>Chiroptera</taxon>
        <taxon>Yangochiroptera</taxon>
        <taxon>Vespertilionidae</taxon>
        <taxon>Cnephaeus</taxon>
    </lineage>
</organism>